<dbReference type="CDD" id="cd01907">
    <property type="entry name" value="GlxB"/>
    <property type="match status" value="1"/>
</dbReference>
<dbReference type="Gene3D" id="3.60.20.10">
    <property type="entry name" value="Glutamine Phosphoribosylpyrophosphate, subunit 1, domain 1"/>
    <property type="match status" value="1"/>
</dbReference>
<reference evidence="2" key="1">
    <citation type="journal article" date="2015" name="Nature">
        <title>Complex archaea that bridge the gap between prokaryotes and eukaryotes.</title>
        <authorList>
            <person name="Spang A."/>
            <person name="Saw J.H."/>
            <person name="Jorgensen S.L."/>
            <person name="Zaremba-Niedzwiedzka K."/>
            <person name="Martijn J."/>
            <person name="Lind A.E."/>
            <person name="van Eijk R."/>
            <person name="Schleper C."/>
            <person name="Guy L."/>
            <person name="Ettema T.J."/>
        </authorList>
    </citation>
    <scope>NUCLEOTIDE SEQUENCE</scope>
</reference>
<dbReference type="InterPro" id="IPR029055">
    <property type="entry name" value="Ntn_hydrolases_N"/>
</dbReference>
<sequence>YLKENYSIEKDEPIPTRPHSSIKYPPGLWRYFLKFKKKREKVEVAFTEEDGVVRTVMEINANIEGAFVASSGKNMGIFKGMGYPEDIGRFYRLEEYEGYIWIAHGRFPTNTIGWWGGAHPFGLLGWAVVHNGEISSYGINKRYLSNFDYHCRLFTDTEAITYLFDLLVRKHKLSLEMVSLALAAPLWDVIERLPENLKSIARAIRLVYGSALLNGPFSIIVGHNGGMLGLVDRIKLRPLVAARSGDMLYISSEESGINEVSSSLDKIWQAKAGVPIIGELKCLSH</sequence>
<dbReference type="PROSITE" id="PS51278">
    <property type="entry name" value="GATASE_TYPE_2"/>
    <property type="match status" value="1"/>
</dbReference>
<feature type="non-terminal residue" evidence="2">
    <location>
        <position position="1"/>
    </location>
</feature>
<dbReference type="SUPFAM" id="SSF56235">
    <property type="entry name" value="N-terminal nucleophile aminohydrolases (Ntn hydrolases)"/>
    <property type="match status" value="1"/>
</dbReference>
<protein>
    <recommendedName>
        <fullName evidence="1">Glutamine amidotransferase type-2 domain-containing protein</fullName>
    </recommendedName>
</protein>
<dbReference type="Pfam" id="PF00310">
    <property type="entry name" value="GATase_2"/>
    <property type="match status" value="1"/>
</dbReference>
<feature type="domain" description="Glutamine amidotransferase type-2" evidence="1">
    <location>
        <begin position="1"/>
        <end position="285"/>
    </location>
</feature>
<comment type="caution">
    <text evidence="2">The sequence shown here is derived from an EMBL/GenBank/DDBJ whole genome shotgun (WGS) entry which is preliminary data.</text>
</comment>
<evidence type="ECO:0000259" key="1">
    <source>
        <dbReference type="PROSITE" id="PS51278"/>
    </source>
</evidence>
<proteinExistence type="predicted"/>
<organism evidence="2">
    <name type="scientific">marine sediment metagenome</name>
    <dbReference type="NCBI Taxonomy" id="412755"/>
    <lineage>
        <taxon>unclassified sequences</taxon>
        <taxon>metagenomes</taxon>
        <taxon>ecological metagenomes</taxon>
    </lineage>
</organism>
<dbReference type="InterPro" id="IPR017932">
    <property type="entry name" value="GATase_2_dom"/>
</dbReference>
<dbReference type="AlphaFoldDB" id="A0A0F9C8F4"/>
<name>A0A0F9C8F4_9ZZZZ</name>
<gene>
    <name evidence="2" type="ORF">LCGC14_2698150</name>
</gene>
<evidence type="ECO:0000313" key="2">
    <source>
        <dbReference type="EMBL" id="KKK92911.1"/>
    </source>
</evidence>
<accession>A0A0F9C8F4</accession>
<dbReference type="EMBL" id="LAZR01048003">
    <property type="protein sequence ID" value="KKK92911.1"/>
    <property type="molecule type" value="Genomic_DNA"/>
</dbReference>